<gene>
    <name evidence="2" type="ORF">PAXRUDRAFT_20007</name>
</gene>
<reference evidence="3" key="2">
    <citation type="submission" date="2015-01" db="EMBL/GenBank/DDBJ databases">
        <title>Evolutionary Origins and Diversification of the Mycorrhizal Mutualists.</title>
        <authorList>
            <consortium name="DOE Joint Genome Institute"/>
            <consortium name="Mycorrhizal Genomics Consortium"/>
            <person name="Kohler A."/>
            <person name="Kuo A."/>
            <person name="Nagy L.G."/>
            <person name="Floudas D."/>
            <person name="Copeland A."/>
            <person name="Barry K.W."/>
            <person name="Cichocki N."/>
            <person name="Veneault-Fourrey C."/>
            <person name="LaButti K."/>
            <person name="Lindquist E.A."/>
            <person name="Lipzen A."/>
            <person name="Lundell T."/>
            <person name="Morin E."/>
            <person name="Murat C."/>
            <person name="Riley R."/>
            <person name="Ohm R."/>
            <person name="Sun H."/>
            <person name="Tunlid A."/>
            <person name="Henrissat B."/>
            <person name="Grigoriev I.V."/>
            <person name="Hibbett D.S."/>
            <person name="Martin F."/>
        </authorList>
    </citation>
    <scope>NUCLEOTIDE SEQUENCE [LARGE SCALE GENOMIC DNA]</scope>
    <source>
        <strain evidence="3">Ve08.2h10</strain>
    </source>
</reference>
<proteinExistence type="predicted"/>
<dbReference type="HOGENOM" id="CLU_1816417_0_0_1"/>
<organism evidence="2 3">
    <name type="scientific">Paxillus rubicundulus Ve08.2h10</name>
    <dbReference type="NCBI Taxonomy" id="930991"/>
    <lineage>
        <taxon>Eukaryota</taxon>
        <taxon>Fungi</taxon>
        <taxon>Dikarya</taxon>
        <taxon>Basidiomycota</taxon>
        <taxon>Agaricomycotina</taxon>
        <taxon>Agaricomycetes</taxon>
        <taxon>Agaricomycetidae</taxon>
        <taxon>Boletales</taxon>
        <taxon>Paxilineae</taxon>
        <taxon>Paxillaceae</taxon>
        <taxon>Paxillus</taxon>
    </lineage>
</organism>
<evidence type="ECO:0000313" key="3">
    <source>
        <dbReference type="Proteomes" id="UP000054538"/>
    </source>
</evidence>
<keyword evidence="3" id="KW-1185">Reference proteome</keyword>
<feature type="region of interest" description="Disordered" evidence="1">
    <location>
        <begin position="33"/>
        <end position="59"/>
    </location>
</feature>
<name>A0A0D0DAS5_9AGAM</name>
<dbReference type="Proteomes" id="UP000054538">
    <property type="component" value="Unassembled WGS sequence"/>
</dbReference>
<dbReference type="AlphaFoldDB" id="A0A0D0DAS5"/>
<evidence type="ECO:0000313" key="2">
    <source>
        <dbReference type="EMBL" id="KIK74305.1"/>
    </source>
</evidence>
<sequence>MSVITAPHLQAASSTMYIHKALLYSPSESDCMASPGSDDKASPDSIFTPLSSTSPTSPPHVCYSICPTSKSSGDSSASLVLKRHVVEGQTQMHNRFCHYNCWVSPQCFAARSIGHSLFTSLGLEVVILVRERKVHPQPLPDV</sequence>
<reference evidence="2 3" key="1">
    <citation type="submission" date="2014-04" db="EMBL/GenBank/DDBJ databases">
        <authorList>
            <consortium name="DOE Joint Genome Institute"/>
            <person name="Kuo A."/>
            <person name="Kohler A."/>
            <person name="Jargeat P."/>
            <person name="Nagy L.G."/>
            <person name="Floudas D."/>
            <person name="Copeland A."/>
            <person name="Barry K.W."/>
            <person name="Cichocki N."/>
            <person name="Veneault-Fourrey C."/>
            <person name="LaButti K."/>
            <person name="Lindquist E.A."/>
            <person name="Lipzen A."/>
            <person name="Lundell T."/>
            <person name="Morin E."/>
            <person name="Murat C."/>
            <person name="Sun H."/>
            <person name="Tunlid A."/>
            <person name="Henrissat B."/>
            <person name="Grigoriev I.V."/>
            <person name="Hibbett D.S."/>
            <person name="Martin F."/>
            <person name="Nordberg H.P."/>
            <person name="Cantor M.N."/>
            <person name="Hua S.X."/>
        </authorList>
    </citation>
    <scope>NUCLEOTIDE SEQUENCE [LARGE SCALE GENOMIC DNA]</scope>
    <source>
        <strain evidence="2 3">Ve08.2h10</strain>
    </source>
</reference>
<dbReference type="InParanoid" id="A0A0D0DAS5"/>
<accession>A0A0D0DAS5</accession>
<dbReference type="EMBL" id="KN828979">
    <property type="protein sequence ID" value="KIK74305.1"/>
    <property type="molecule type" value="Genomic_DNA"/>
</dbReference>
<evidence type="ECO:0000256" key="1">
    <source>
        <dbReference type="SAM" id="MobiDB-lite"/>
    </source>
</evidence>
<protein>
    <submittedName>
        <fullName evidence="2">Uncharacterized protein</fullName>
    </submittedName>
</protein>